<evidence type="ECO:0000259" key="6">
    <source>
        <dbReference type="Pfam" id="PF12894"/>
    </source>
</evidence>
<dbReference type="Gene3D" id="2.130.10.10">
    <property type="entry name" value="YVTN repeat-like/Quinoprotein amine dehydrogenase"/>
    <property type="match status" value="1"/>
</dbReference>
<sequence length="345" mass="38052">MSFAPPQTDRDAEVANPPTDSISSMAFSPTADLLAVGSWSNEIRIYEVGQNGQSQGKAAYSHEQPVLGVCWNKDGSKVFSGGADKAGRMFDITTGQSQQVATHEGPIKSIKWVETPNGGILATGSWDKTLKYWDLRTENPVATVQLPERCYTMDVTYPLLVVGTAERKIRIFNLANPTVPYKSMDSPLKWQTRVVATFPTGNGFALGSIEGRVAIQHVDDRDKESNFSFRCHRKEGPNKEWATVFAVNDIVYHPVHGTFATAGADGSVSYWDGAARTRLRTFDAVDGPISTTCFNRSGTIYAYAVSYDWSKGHTGMVNNHPNKIMLHPIKEEEVKKKNRSPQATR</sequence>
<dbReference type="OrthoDB" id="256303at2759"/>
<accession>A0A164TX43</accession>
<dbReference type="PROSITE" id="PS50294">
    <property type="entry name" value="WD_REPEATS_REGION"/>
    <property type="match status" value="1"/>
</dbReference>
<dbReference type="EMBL" id="KV419409">
    <property type="protein sequence ID" value="KZS92712.1"/>
    <property type="molecule type" value="Genomic_DNA"/>
</dbReference>
<dbReference type="Pfam" id="PF00400">
    <property type="entry name" value="WD40"/>
    <property type="match status" value="1"/>
</dbReference>
<dbReference type="InterPro" id="IPR036322">
    <property type="entry name" value="WD40_repeat_dom_sf"/>
</dbReference>
<proteinExistence type="inferred from homology"/>
<evidence type="ECO:0000256" key="3">
    <source>
        <dbReference type="ARBA" id="ARBA00022737"/>
    </source>
</evidence>
<feature type="repeat" description="WD" evidence="4">
    <location>
        <begin position="100"/>
        <end position="143"/>
    </location>
</feature>
<dbReference type="PANTHER" id="PTHR10971">
    <property type="entry name" value="MRNA EXPORT FACTOR AND BUB3"/>
    <property type="match status" value="1"/>
</dbReference>
<dbReference type="SMART" id="SM00320">
    <property type="entry name" value="WD40"/>
    <property type="match status" value="5"/>
</dbReference>
<dbReference type="SUPFAM" id="SSF50978">
    <property type="entry name" value="WD40 repeat-like"/>
    <property type="match status" value="1"/>
</dbReference>
<comment type="similarity">
    <text evidence="1">Belongs to the WD repeat rae1 family.</text>
</comment>
<dbReference type="InterPro" id="IPR015943">
    <property type="entry name" value="WD40/YVTN_repeat-like_dom_sf"/>
</dbReference>
<evidence type="ECO:0000256" key="4">
    <source>
        <dbReference type="PROSITE-ProRule" id="PRU00221"/>
    </source>
</evidence>
<dbReference type="FunFam" id="2.130.10.10:FF:000190">
    <property type="entry name" value="Nuclear pore complex subunit"/>
    <property type="match status" value="1"/>
</dbReference>
<dbReference type="STRING" id="1314777.A0A164TX43"/>
<dbReference type="InterPro" id="IPR001680">
    <property type="entry name" value="WD40_rpt"/>
</dbReference>
<feature type="region of interest" description="Disordered" evidence="5">
    <location>
        <begin position="1"/>
        <end position="23"/>
    </location>
</feature>
<keyword evidence="8" id="KW-1185">Reference proteome</keyword>
<protein>
    <submittedName>
        <fullName evidence="7">Poly(A)+ RNA export protein</fullName>
    </submittedName>
</protein>
<feature type="domain" description="Anaphase-promoting complex subunit 4-like WD40" evidence="6">
    <location>
        <begin position="25"/>
        <end position="114"/>
    </location>
</feature>
<gene>
    <name evidence="7" type="ORF">SISNIDRAFT_455312</name>
</gene>
<evidence type="ECO:0000256" key="1">
    <source>
        <dbReference type="ARBA" id="ARBA00007830"/>
    </source>
</evidence>
<dbReference type="AlphaFoldDB" id="A0A164TX43"/>
<evidence type="ECO:0000256" key="5">
    <source>
        <dbReference type="SAM" id="MobiDB-lite"/>
    </source>
</evidence>
<evidence type="ECO:0000313" key="7">
    <source>
        <dbReference type="EMBL" id="KZS92712.1"/>
    </source>
</evidence>
<dbReference type="Pfam" id="PF12894">
    <property type="entry name" value="ANAPC4_WD40"/>
    <property type="match status" value="1"/>
</dbReference>
<feature type="repeat" description="WD" evidence="4">
    <location>
        <begin position="59"/>
        <end position="100"/>
    </location>
</feature>
<feature type="repeat" description="WD" evidence="4">
    <location>
        <begin position="247"/>
        <end position="281"/>
    </location>
</feature>
<name>A0A164TX43_9AGAM</name>
<evidence type="ECO:0000313" key="8">
    <source>
        <dbReference type="Proteomes" id="UP000076722"/>
    </source>
</evidence>
<organism evidence="7 8">
    <name type="scientific">Sistotremastrum niveocremeum HHB9708</name>
    <dbReference type="NCBI Taxonomy" id="1314777"/>
    <lineage>
        <taxon>Eukaryota</taxon>
        <taxon>Fungi</taxon>
        <taxon>Dikarya</taxon>
        <taxon>Basidiomycota</taxon>
        <taxon>Agaricomycotina</taxon>
        <taxon>Agaricomycetes</taxon>
        <taxon>Sistotremastrales</taxon>
        <taxon>Sistotremastraceae</taxon>
        <taxon>Sertulicium</taxon>
        <taxon>Sertulicium niveocremeum</taxon>
    </lineage>
</organism>
<keyword evidence="2 4" id="KW-0853">WD repeat</keyword>
<dbReference type="Proteomes" id="UP000076722">
    <property type="component" value="Unassembled WGS sequence"/>
</dbReference>
<reference evidence="7 8" key="1">
    <citation type="journal article" date="2016" name="Mol. Biol. Evol.">
        <title>Comparative Genomics of Early-Diverging Mushroom-Forming Fungi Provides Insights into the Origins of Lignocellulose Decay Capabilities.</title>
        <authorList>
            <person name="Nagy L.G."/>
            <person name="Riley R."/>
            <person name="Tritt A."/>
            <person name="Adam C."/>
            <person name="Daum C."/>
            <person name="Floudas D."/>
            <person name="Sun H."/>
            <person name="Yadav J.S."/>
            <person name="Pangilinan J."/>
            <person name="Larsson K.H."/>
            <person name="Matsuura K."/>
            <person name="Barry K."/>
            <person name="Labutti K."/>
            <person name="Kuo R."/>
            <person name="Ohm R.A."/>
            <person name="Bhattacharya S.S."/>
            <person name="Shirouzu T."/>
            <person name="Yoshinaga Y."/>
            <person name="Martin F.M."/>
            <person name="Grigoriev I.V."/>
            <person name="Hibbett D.S."/>
        </authorList>
    </citation>
    <scope>NUCLEOTIDE SEQUENCE [LARGE SCALE GENOMIC DNA]</scope>
    <source>
        <strain evidence="7 8">HHB9708</strain>
    </source>
</reference>
<dbReference type="InterPro" id="IPR024977">
    <property type="entry name" value="Apc4-like_WD40_dom"/>
</dbReference>
<dbReference type="PROSITE" id="PS50082">
    <property type="entry name" value="WD_REPEATS_2"/>
    <property type="match status" value="3"/>
</dbReference>
<evidence type="ECO:0000256" key="2">
    <source>
        <dbReference type="ARBA" id="ARBA00022574"/>
    </source>
</evidence>
<keyword evidence="3" id="KW-0677">Repeat</keyword>